<evidence type="ECO:0000256" key="2">
    <source>
        <dbReference type="ARBA" id="ARBA00022840"/>
    </source>
</evidence>
<evidence type="ECO:0000256" key="3">
    <source>
        <dbReference type="SAM" id="MobiDB-lite"/>
    </source>
</evidence>
<dbReference type="EMBL" id="JACSQQ010000023">
    <property type="protein sequence ID" value="MBD7951450.1"/>
    <property type="molecule type" value="Genomic_DNA"/>
</dbReference>
<feature type="region of interest" description="Disordered" evidence="3">
    <location>
        <begin position="1"/>
        <end position="35"/>
    </location>
</feature>
<name>A0ABR8RUH5_9CELL</name>
<evidence type="ECO:0000259" key="4">
    <source>
        <dbReference type="PROSITE" id="PS50893"/>
    </source>
</evidence>
<reference evidence="5 6" key="1">
    <citation type="submission" date="2020-08" db="EMBL/GenBank/DDBJ databases">
        <title>A Genomic Blueprint of the Chicken Gut Microbiome.</title>
        <authorList>
            <person name="Gilroy R."/>
            <person name="Ravi A."/>
            <person name="Getino M."/>
            <person name="Pursley I."/>
            <person name="Horton D.L."/>
            <person name="Alikhan N.-F."/>
            <person name="Baker D."/>
            <person name="Gharbi K."/>
            <person name="Hall N."/>
            <person name="Watson M."/>
            <person name="Adriaenssens E.M."/>
            <person name="Foster-Nyarko E."/>
            <person name="Jarju S."/>
            <person name="Secka A."/>
            <person name="Antonio M."/>
            <person name="Oren A."/>
            <person name="Chaudhuri R."/>
            <person name="La Ragione R.M."/>
            <person name="Hildebrand F."/>
            <person name="Pallen M.J."/>
        </authorList>
    </citation>
    <scope>NUCLEOTIDE SEQUENCE [LARGE SCALE GENOMIC DNA]</scope>
    <source>
        <strain evidence="5 6">Sa4CUA1</strain>
    </source>
</reference>
<proteinExistence type="predicted"/>
<dbReference type="InterPro" id="IPR003439">
    <property type="entry name" value="ABC_transporter-like_ATP-bd"/>
</dbReference>
<dbReference type="Pfam" id="PF00005">
    <property type="entry name" value="ABC_tran"/>
    <property type="match status" value="1"/>
</dbReference>
<accession>A0ABR8RUH5</accession>
<keyword evidence="6" id="KW-1185">Reference proteome</keyword>
<feature type="compositionally biased region" description="Low complexity" evidence="3">
    <location>
        <begin position="1"/>
        <end position="12"/>
    </location>
</feature>
<dbReference type="PANTHER" id="PTHR24220">
    <property type="entry name" value="IMPORT ATP-BINDING PROTEIN"/>
    <property type="match status" value="1"/>
</dbReference>
<keyword evidence="2 5" id="KW-0067">ATP-binding</keyword>
<dbReference type="GO" id="GO:0005524">
    <property type="term" value="F:ATP binding"/>
    <property type="evidence" value="ECO:0007669"/>
    <property type="project" value="UniProtKB-KW"/>
</dbReference>
<sequence length="315" mass="32761">MASHHGALAPGSPGLPGGPGGSAGPGAAEGVLHLPDGVRSPGLHVRGLRVQFSTRSEAGDAVLRSAVDGMDLDVAAGELVAILGANGCGKSTTLKSVIGLAPVTSGEVWVDGEQVLPHHRTSAAEQHEARRRVAMIFQQVNLVRRRTVLDNVCAGALGRLPLRRSLVASLFPHDLRAEAMLCLDRVGLADRALDRVGQLSGGQQQRVAVARALCQRASVLLADEPTSALDPAASTQVMELLATLAHDEGLAVVAVLHDPELAREHADRLVGMVAGRERLNGAPDAVTRDAVEHLYSAETATVTVTRTTVGTRISA</sequence>
<feature type="compositionally biased region" description="Gly residues" evidence="3">
    <location>
        <begin position="14"/>
        <end position="24"/>
    </location>
</feature>
<feature type="domain" description="ABC transporter" evidence="4">
    <location>
        <begin position="48"/>
        <end position="299"/>
    </location>
</feature>
<evidence type="ECO:0000313" key="6">
    <source>
        <dbReference type="Proteomes" id="UP000641803"/>
    </source>
</evidence>
<dbReference type="InterPro" id="IPR003593">
    <property type="entry name" value="AAA+_ATPase"/>
</dbReference>
<gene>
    <name evidence="5" type="ORF">H9652_13685</name>
</gene>
<dbReference type="InterPro" id="IPR027417">
    <property type="entry name" value="P-loop_NTPase"/>
</dbReference>
<protein>
    <submittedName>
        <fullName evidence="5">ATP-binding cassette domain-containing protein</fullName>
    </submittedName>
</protein>
<dbReference type="Proteomes" id="UP000641803">
    <property type="component" value="Unassembled WGS sequence"/>
</dbReference>
<dbReference type="PROSITE" id="PS00211">
    <property type="entry name" value="ABC_TRANSPORTER_1"/>
    <property type="match status" value="1"/>
</dbReference>
<dbReference type="PROSITE" id="PS50893">
    <property type="entry name" value="ABC_TRANSPORTER_2"/>
    <property type="match status" value="1"/>
</dbReference>
<keyword evidence="1" id="KW-0547">Nucleotide-binding</keyword>
<dbReference type="Gene3D" id="3.40.50.300">
    <property type="entry name" value="P-loop containing nucleotide triphosphate hydrolases"/>
    <property type="match status" value="1"/>
</dbReference>
<dbReference type="SUPFAM" id="SSF52540">
    <property type="entry name" value="P-loop containing nucleoside triphosphate hydrolases"/>
    <property type="match status" value="1"/>
</dbReference>
<dbReference type="InterPro" id="IPR015854">
    <property type="entry name" value="ABC_transpr_LolD-like"/>
</dbReference>
<organism evidence="5 6">
    <name type="scientific">Oerskovia rustica</name>
    <dbReference type="NCBI Taxonomy" id="2762237"/>
    <lineage>
        <taxon>Bacteria</taxon>
        <taxon>Bacillati</taxon>
        <taxon>Actinomycetota</taxon>
        <taxon>Actinomycetes</taxon>
        <taxon>Micrococcales</taxon>
        <taxon>Cellulomonadaceae</taxon>
        <taxon>Oerskovia</taxon>
    </lineage>
</organism>
<evidence type="ECO:0000313" key="5">
    <source>
        <dbReference type="EMBL" id="MBD7951450.1"/>
    </source>
</evidence>
<dbReference type="InterPro" id="IPR017871">
    <property type="entry name" value="ABC_transporter-like_CS"/>
</dbReference>
<evidence type="ECO:0000256" key="1">
    <source>
        <dbReference type="ARBA" id="ARBA00022741"/>
    </source>
</evidence>
<comment type="caution">
    <text evidence="5">The sequence shown here is derived from an EMBL/GenBank/DDBJ whole genome shotgun (WGS) entry which is preliminary data.</text>
</comment>
<dbReference type="SMART" id="SM00382">
    <property type="entry name" value="AAA"/>
    <property type="match status" value="1"/>
</dbReference>